<proteinExistence type="predicted"/>
<geneLocation type="plasmid" evidence="1 2">
    <name>pSMR1-2</name>
</geneLocation>
<name>A0A221K7A4_9RHOB</name>
<dbReference type="OrthoDB" id="8953110at2"/>
<dbReference type="Proteomes" id="UP000199754">
    <property type="component" value="Plasmid pSMR1-2"/>
</dbReference>
<dbReference type="Pfam" id="PF11017">
    <property type="entry name" value="DUF2855"/>
    <property type="match status" value="1"/>
</dbReference>
<organism evidence="1 2">
    <name type="scientific">Pseudosulfitobacter pseudonitzschiae</name>
    <dbReference type="NCBI Taxonomy" id="1402135"/>
    <lineage>
        <taxon>Bacteria</taxon>
        <taxon>Pseudomonadati</taxon>
        <taxon>Pseudomonadota</taxon>
        <taxon>Alphaproteobacteria</taxon>
        <taxon>Rhodobacterales</taxon>
        <taxon>Roseobacteraceae</taxon>
        <taxon>Pseudosulfitobacter</taxon>
    </lineage>
</organism>
<dbReference type="AlphaFoldDB" id="A0A221K7A4"/>
<dbReference type="KEGG" id="spse:SULPSESMR1_03932"/>
<dbReference type="EMBL" id="CP022417">
    <property type="protein sequence ID" value="ASM74859.1"/>
    <property type="molecule type" value="Genomic_DNA"/>
</dbReference>
<keyword evidence="1" id="KW-0614">Plasmid</keyword>
<evidence type="ECO:0000313" key="1">
    <source>
        <dbReference type="EMBL" id="ASM74859.1"/>
    </source>
</evidence>
<sequence>MPHNFSANTALLLPQQLEVQRLLSKKGKLEHSKIDTFAMTTDLKDDEVIVKIDKFALTTNNITYAAFGDSMNYWQFFPTNEEAWGHMPVWGISTVVASAAEDVPVGEQYFGYYPMASHLKLRAGKSSSRGFVDTSTHRQNLPAAYNYYTQYDETGLNSKMSDYHMLLRPLFLTSYMLADYLLERDLFKVRHAIISGASSKTAYGSAFCLSDQLDVKLIGLTSSRNKDFVQSLGCYQTVATYDDLEEIDPSVPTIYIDFSGDVDLRSRVHRHFGQNLAQDCYVGSASNMEFFEQSTSNQGKTQFFFAAVHYRKRVEELGAKSVLKGMSEKQAQFVERVGNLESPWLTLKYNNGLEAAAGVVHKLCLNEARADEGYIVALP</sequence>
<gene>
    <name evidence="1" type="ORF">SULPSESMR1_03932</name>
</gene>
<evidence type="ECO:0000313" key="2">
    <source>
        <dbReference type="Proteomes" id="UP000199754"/>
    </source>
</evidence>
<protein>
    <recommendedName>
        <fullName evidence="3">DUF2855 domain-containing protein</fullName>
    </recommendedName>
</protein>
<dbReference type="InterPro" id="IPR021276">
    <property type="entry name" value="DUF2855"/>
</dbReference>
<evidence type="ECO:0008006" key="3">
    <source>
        <dbReference type="Google" id="ProtNLM"/>
    </source>
</evidence>
<reference evidence="1 2" key="1">
    <citation type="submission" date="2017-07" db="EMBL/GenBank/DDBJ databases">
        <title>Genome Sequence of Sulfitobacter pseudonitzschiae Strain SMR1 Isolated from a culture of the Diatom Skeletonema marinoi.</title>
        <authorList>
            <person name="Topel M."/>
            <person name="Pinder M.I.M."/>
            <person name="Johansson O.N."/>
            <person name="Kourtchenko O."/>
            <person name="Godhe A."/>
            <person name="Clarke A.K."/>
        </authorList>
    </citation>
    <scope>NUCLEOTIDE SEQUENCE [LARGE SCALE GENOMIC DNA]</scope>
    <source>
        <strain evidence="1 2">SMR1</strain>
        <plasmid evidence="1 2">pSMR1-2</plasmid>
    </source>
</reference>
<dbReference type="RefSeq" id="WP_089422874.1">
    <property type="nucleotide sequence ID" value="NZ_CP022417.1"/>
</dbReference>
<keyword evidence="2" id="KW-1185">Reference proteome</keyword>
<accession>A0A221K7A4</accession>